<dbReference type="Pfam" id="PF00089">
    <property type="entry name" value="Trypsin"/>
    <property type="match status" value="1"/>
</dbReference>
<dbReference type="GO" id="GO:0004252">
    <property type="term" value="F:serine-type endopeptidase activity"/>
    <property type="evidence" value="ECO:0007669"/>
    <property type="project" value="InterPro"/>
</dbReference>
<keyword evidence="2 6" id="KW-0645">Protease</keyword>
<evidence type="ECO:0000313" key="9">
    <source>
        <dbReference type="Proteomes" id="UP000192223"/>
    </source>
</evidence>
<dbReference type="OrthoDB" id="5565075at2759"/>
<dbReference type="FunFam" id="2.40.10.10:FF:000166">
    <property type="entry name" value="Trypsin"/>
    <property type="match status" value="1"/>
</dbReference>
<dbReference type="InterPro" id="IPR009003">
    <property type="entry name" value="Peptidase_S1_PA"/>
</dbReference>
<gene>
    <name evidence="10" type="primary">LOC108741712</name>
</gene>
<dbReference type="CDD" id="cd00190">
    <property type="entry name" value="Tryp_SPc"/>
    <property type="match status" value="1"/>
</dbReference>
<reference evidence="10" key="1">
    <citation type="submission" date="2025-08" db="UniProtKB">
        <authorList>
            <consortium name="RefSeq"/>
        </authorList>
    </citation>
    <scope>IDENTIFICATION</scope>
    <source>
        <tissue evidence="10">Entire body</tissue>
    </source>
</reference>
<organism evidence="9 10">
    <name type="scientific">Agrilus planipennis</name>
    <name type="common">Emerald ash borer</name>
    <name type="synonym">Agrilus marcopoli</name>
    <dbReference type="NCBI Taxonomy" id="224129"/>
    <lineage>
        <taxon>Eukaryota</taxon>
        <taxon>Metazoa</taxon>
        <taxon>Ecdysozoa</taxon>
        <taxon>Arthropoda</taxon>
        <taxon>Hexapoda</taxon>
        <taxon>Insecta</taxon>
        <taxon>Pterygota</taxon>
        <taxon>Neoptera</taxon>
        <taxon>Endopterygota</taxon>
        <taxon>Coleoptera</taxon>
        <taxon>Polyphaga</taxon>
        <taxon>Elateriformia</taxon>
        <taxon>Buprestoidea</taxon>
        <taxon>Buprestidae</taxon>
        <taxon>Agrilinae</taxon>
        <taxon>Agrilus</taxon>
    </lineage>
</organism>
<dbReference type="PRINTS" id="PR00722">
    <property type="entry name" value="CHYMOTRYPSIN"/>
</dbReference>
<sequence length="282" mass="30126">MKETVLIFITCSLVTAHVGRDWAKIIPASKIARTRLHQHASSEDIRIAGGNEAVPNSLPYQVALTLFYKGNDTSFCGGSLITRRYVLTAGHCLVDGLVSLEVILGAHNIQRREPTQQRISTSTFKINEKYNDGTLENDVGVVYLPTPANLNKYVQLISLPSKADVSNSFAGSKAKASGWGYIATSSHDMSDVLRYIDVPVLTNKVCAETLSDFVDTMICTGGAGNKGICFGDSGGPLVVNGKLVGITSSISNNGCEAGDPSSYTRVTSFLNWISANSDAVIS</sequence>
<evidence type="ECO:0000256" key="1">
    <source>
        <dbReference type="ARBA" id="ARBA00007664"/>
    </source>
</evidence>
<dbReference type="SUPFAM" id="SSF50494">
    <property type="entry name" value="Trypsin-like serine proteases"/>
    <property type="match status" value="1"/>
</dbReference>
<evidence type="ECO:0000259" key="8">
    <source>
        <dbReference type="PROSITE" id="PS50240"/>
    </source>
</evidence>
<evidence type="ECO:0000256" key="4">
    <source>
        <dbReference type="ARBA" id="ARBA00022825"/>
    </source>
</evidence>
<dbReference type="InterPro" id="IPR018114">
    <property type="entry name" value="TRYPSIN_HIS"/>
</dbReference>
<dbReference type="InterPro" id="IPR043504">
    <property type="entry name" value="Peptidase_S1_PA_chymotrypsin"/>
</dbReference>
<evidence type="ECO:0000256" key="7">
    <source>
        <dbReference type="SAM" id="SignalP"/>
    </source>
</evidence>
<dbReference type="InParanoid" id="A0A1W4XH44"/>
<evidence type="ECO:0000256" key="2">
    <source>
        <dbReference type="ARBA" id="ARBA00022670"/>
    </source>
</evidence>
<evidence type="ECO:0000256" key="5">
    <source>
        <dbReference type="ARBA" id="ARBA00023157"/>
    </source>
</evidence>
<dbReference type="GO" id="GO:0006508">
    <property type="term" value="P:proteolysis"/>
    <property type="evidence" value="ECO:0007669"/>
    <property type="project" value="UniProtKB-KW"/>
</dbReference>
<dbReference type="RefSeq" id="XP_018332107.1">
    <property type="nucleotide sequence ID" value="XM_018476605.1"/>
</dbReference>
<keyword evidence="3 6" id="KW-0378">Hydrolase</keyword>
<dbReference type="PROSITE" id="PS00135">
    <property type="entry name" value="TRYPSIN_SER"/>
    <property type="match status" value="1"/>
</dbReference>
<dbReference type="SMART" id="SM00020">
    <property type="entry name" value="Tryp_SPc"/>
    <property type="match status" value="1"/>
</dbReference>
<evidence type="ECO:0000256" key="3">
    <source>
        <dbReference type="ARBA" id="ARBA00022801"/>
    </source>
</evidence>
<evidence type="ECO:0000256" key="6">
    <source>
        <dbReference type="RuleBase" id="RU363034"/>
    </source>
</evidence>
<name>A0A1W4XH44_AGRPL</name>
<feature type="domain" description="Peptidase S1" evidence="8">
    <location>
        <begin position="47"/>
        <end position="278"/>
    </location>
</feature>
<dbReference type="Gene3D" id="2.40.10.10">
    <property type="entry name" value="Trypsin-like serine proteases"/>
    <property type="match status" value="2"/>
</dbReference>
<dbReference type="PROSITE" id="PS00134">
    <property type="entry name" value="TRYPSIN_HIS"/>
    <property type="match status" value="1"/>
</dbReference>
<evidence type="ECO:0000313" key="10">
    <source>
        <dbReference type="RefSeq" id="XP_018332107.1"/>
    </source>
</evidence>
<dbReference type="PANTHER" id="PTHR24276">
    <property type="entry name" value="POLYSERASE-RELATED"/>
    <property type="match status" value="1"/>
</dbReference>
<proteinExistence type="inferred from homology"/>
<keyword evidence="7" id="KW-0732">Signal</keyword>
<dbReference type="PANTHER" id="PTHR24276:SF91">
    <property type="entry name" value="AT26814P-RELATED"/>
    <property type="match status" value="1"/>
</dbReference>
<dbReference type="InterPro" id="IPR001314">
    <property type="entry name" value="Peptidase_S1A"/>
</dbReference>
<keyword evidence="5" id="KW-1015">Disulfide bond</keyword>
<dbReference type="PROSITE" id="PS50240">
    <property type="entry name" value="TRYPSIN_DOM"/>
    <property type="match status" value="1"/>
</dbReference>
<dbReference type="STRING" id="224129.A0A1W4XH44"/>
<protein>
    <submittedName>
        <fullName evidence="10">Brachyurin-like</fullName>
    </submittedName>
</protein>
<dbReference type="GeneID" id="108741712"/>
<keyword evidence="4 6" id="KW-0720">Serine protease</keyword>
<dbReference type="Proteomes" id="UP000192223">
    <property type="component" value="Unplaced"/>
</dbReference>
<comment type="similarity">
    <text evidence="1">Belongs to the peptidase S1 family.</text>
</comment>
<feature type="signal peptide" evidence="7">
    <location>
        <begin position="1"/>
        <end position="16"/>
    </location>
</feature>
<keyword evidence="9" id="KW-1185">Reference proteome</keyword>
<feature type="chain" id="PRO_5010700730" evidence="7">
    <location>
        <begin position="17"/>
        <end position="282"/>
    </location>
</feature>
<dbReference type="InterPro" id="IPR050430">
    <property type="entry name" value="Peptidase_S1"/>
</dbReference>
<accession>A0A1W4XH44</accession>
<dbReference type="KEGG" id="apln:108741712"/>
<dbReference type="InterPro" id="IPR033116">
    <property type="entry name" value="TRYPSIN_SER"/>
</dbReference>
<dbReference type="InterPro" id="IPR001254">
    <property type="entry name" value="Trypsin_dom"/>
</dbReference>
<dbReference type="AlphaFoldDB" id="A0A1W4XH44"/>
<dbReference type="FunCoup" id="A0A1W4XH44">
    <property type="interactions" value="51"/>
</dbReference>